<keyword evidence="2" id="KW-0732">Signal</keyword>
<evidence type="ECO:0000313" key="7">
    <source>
        <dbReference type="Proteomes" id="UP000053820"/>
    </source>
</evidence>
<gene>
    <name evidence="6" type="ORF">HYDPIDRAFT_134246</name>
</gene>
<dbReference type="Pfam" id="PF12971">
    <property type="entry name" value="NAGLU_N"/>
    <property type="match status" value="1"/>
</dbReference>
<evidence type="ECO:0000259" key="4">
    <source>
        <dbReference type="Pfam" id="PF12971"/>
    </source>
</evidence>
<dbReference type="Pfam" id="PF12972">
    <property type="entry name" value="NAGLU_C"/>
    <property type="match status" value="1"/>
</dbReference>
<dbReference type="HOGENOM" id="CLU_011988_2_1_1"/>
<keyword evidence="7" id="KW-1185">Reference proteome</keyword>
<dbReference type="Gene3D" id="3.30.379.10">
    <property type="entry name" value="Chitobiase/beta-hexosaminidase domain 2-like"/>
    <property type="match status" value="1"/>
</dbReference>
<dbReference type="InterPro" id="IPR029018">
    <property type="entry name" value="Hex-like_dom2"/>
</dbReference>
<dbReference type="Proteomes" id="UP000053820">
    <property type="component" value="Unassembled WGS sequence"/>
</dbReference>
<dbReference type="GO" id="GO:0016787">
    <property type="term" value="F:hydrolase activity"/>
    <property type="evidence" value="ECO:0007669"/>
    <property type="project" value="UniProtKB-KW"/>
</dbReference>
<dbReference type="Pfam" id="PF05089">
    <property type="entry name" value="NAGLU"/>
    <property type="match status" value="1"/>
</dbReference>
<dbReference type="PANTHER" id="PTHR12872:SF1">
    <property type="entry name" value="ALPHA-N-ACETYLGLUCOSAMINIDASE"/>
    <property type="match status" value="1"/>
</dbReference>
<feature type="domain" description="Alpha-N-acetylglucosaminidase N-terminal" evidence="4">
    <location>
        <begin position="33"/>
        <end position="124"/>
    </location>
</feature>
<dbReference type="AlphaFoldDB" id="A0A0C9WE82"/>
<evidence type="ECO:0000259" key="3">
    <source>
        <dbReference type="Pfam" id="PF05089"/>
    </source>
</evidence>
<dbReference type="OrthoDB" id="64736at2759"/>
<accession>A0A0C9WE82</accession>
<feature type="domain" description="Alpha-N-acetylglucosaminidase C-terminal" evidence="5">
    <location>
        <begin position="486"/>
        <end position="761"/>
    </location>
</feature>
<dbReference type="InterPro" id="IPR007781">
    <property type="entry name" value="NAGLU"/>
</dbReference>
<reference evidence="6 7" key="1">
    <citation type="submission" date="2014-04" db="EMBL/GenBank/DDBJ databases">
        <title>Evolutionary Origins and Diversification of the Mycorrhizal Mutualists.</title>
        <authorList>
            <consortium name="DOE Joint Genome Institute"/>
            <consortium name="Mycorrhizal Genomics Consortium"/>
            <person name="Kohler A."/>
            <person name="Kuo A."/>
            <person name="Nagy L.G."/>
            <person name="Floudas D."/>
            <person name="Copeland A."/>
            <person name="Barry K.W."/>
            <person name="Cichocki N."/>
            <person name="Veneault-Fourrey C."/>
            <person name="LaButti K."/>
            <person name="Lindquist E.A."/>
            <person name="Lipzen A."/>
            <person name="Lundell T."/>
            <person name="Morin E."/>
            <person name="Murat C."/>
            <person name="Riley R."/>
            <person name="Ohm R."/>
            <person name="Sun H."/>
            <person name="Tunlid A."/>
            <person name="Henrissat B."/>
            <person name="Grigoriev I.V."/>
            <person name="Hibbett D.S."/>
            <person name="Martin F."/>
        </authorList>
    </citation>
    <scope>NUCLEOTIDE SEQUENCE [LARGE SCALE GENOMIC DNA]</scope>
    <source>
        <strain evidence="6 7">MD-312</strain>
    </source>
</reference>
<dbReference type="EMBL" id="KN839850">
    <property type="protein sequence ID" value="KIJ63681.1"/>
    <property type="molecule type" value="Genomic_DNA"/>
</dbReference>
<dbReference type="InterPro" id="IPR024733">
    <property type="entry name" value="NAGLU_tim-barrel"/>
</dbReference>
<feature type="domain" description="Alpha-N-acetylglucosaminidase tim-barrel" evidence="3">
    <location>
        <begin position="139"/>
        <end position="477"/>
    </location>
</feature>
<evidence type="ECO:0000256" key="1">
    <source>
        <dbReference type="ARBA" id="ARBA00022801"/>
    </source>
</evidence>
<dbReference type="InterPro" id="IPR024732">
    <property type="entry name" value="NAGLU_C"/>
</dbReference>
<evidence type="ECO:0000256" key="2">
    <source>
        <dbReference type="SAM" id="SignalP"/>
    </source>
</evidence>
<feature type="chain" id="PRO_5002205264" evidence="2">
    <location>
        <begin position="25"/>
        <end position="766"/>
    </location>
</feature>
<keyword evidence="1 6" id="KW-0378">Hydrolase</keyword>
<evidence type="ECO:0000313" key="6">
    <source>
        <dbReference type="EMBL" id="KIJ63681.1"/>
    </source>
</evidence>
<protein>
    <submittedName>
        <fullName evidence="6">Glycoside hydrolase family 89 protein</fullName>
    </submittedName>
</protein>
<dbReference type="Gene3D" id="1.20.120.670">
    <property type="entry name" value="N-acetyl-b-d-glucoasminidase"/>
    <property type="match status" value="1"/>
</dbReference>
<sequence>MKSTTDLTFFLVFLTASFIYRASAAPQDSSVAGLYSLLQRRIPSHANSFYFDLTSGNGTALDTFTLSDVSSHVHDEEKGGAQINIACNSVSACARGLYTYLTEFCNVDIYWTGSRLSHLPSSLPSLPTPVTRTSLVKYRYFFNTVTFSYTAAFYNFSSWSLLLDWMALRGVNLPLAWVGYEYILIEVFREAGLNDAQIGDFMSGPAFQAWNRFGNIQGGWGGSLPTQWVSDQFELQKKIMTRIQELGMTPVLPSFTGFVPRAFSNIYPNASIVNGSQWGGFPVMYTNDSFLEPFDPLFATLQKSFIDKQIAAYGANISHIYTLDQYNENDPYSGDPGYLQNISSATFASLRAADPEAVWLMQGWLFYADEAFWTTERVQAYLGGVPGNESMIILDLYSEVQPQWERLSSYYGKQWVWCELHDYGGNMGLEGNFVNVTVEPLRALGAPGSSMVGMGLTPEGLEGNEIVYDVLLDQAWNPTPINRTEYISSWVQRRYNVPRLPASAVDAWQLLGETVYNNQDPSTQSTVKSILELAPALTGLVNLTVHSPTLVFYDTNSTIVPALHMLLDASAESYGALLSIPEFKYDLVDVTRQLLANRFISLYESLVSVYNSTTTTPSQISAASVPLLQLLTDLDALLLTDPHFHLSTWLDSARAWSGGNASYAAYLEYNARNQITLWGPTGQISDYASKQWGGLVGGYYKPRWEAFVGYLVDSKQAGTPYNASAVLDIMLAIGERWDLETGSEVGSVGVNGDVWETVRALASTYS</sequence>
<dbReference type="InterPro" id="IPR024240">
    <property type="entry name" value="NAGLU_N"/>
</dbReference>
<feature type="signal peptide" evidence="2">
    <location>
        <begin position="1"/>
        <end position="24"/>
    </location>
</feature>
<organism evidence="6 7">
    <name type="scientific">Hydnomerulius pinastri MD-312</name>
    <dbReference type="NCBI Taxonomy" id="994086"/>
    <lineage>
        <taxon>Eukaryota</taxon>
        <taxon>Fungi</taxon>
        <taxon>Dikarya</taxon>
        <taxon>Basidiomycota</taxon>
        <taxon>Agaricomycotina</taxon>
        <taxon>Agaricomycetes</taxon>
        <taxon>Agaricomycetidae</taxon>
        <taxon>Boletales</taxon>
        <taxon>Boletales incertae sedis</taxon>
        <taxon>Leucogyrophana</taxon>
    </lineage>
</organism>
<dbReference type="PANTHER" id="PTHR12872">
    <property type="entry name" value="ALPHA-N-ACETYLGLUCOSAMINIDASE"/>
    <property type="match status" value="1"/>
</dbReference>
<proteinExistence type="predicted"/>
<name>A0A0C9WE82_9AGAM</name>
<evidence type="ECO:0000259" key="5">
    <source>
        <dbReference type="Pfam" id="PF12972"/>
    </source>
</evidence>
<dbReference type="Gene3D" id="3.20.20.80">
    <property type="entry name" value="Glycosidases"/>
    <property type="match status" value="1"/>
</dbReference>